<organism evidence="1 2">
    <name type="scientific">Alcaligenes endophyticus</name>
    <dbReference type="NCBI Taxonomy" id="1929088"/>
    <lineage>
        <taxon>Bacteria</taxon>
        <taxon>Pseudomonadati</taxon>
        <taxon>Pseudomonadota</taxon>
        <taxon>Betaproteobacteria</taxon>
        <taxon>Burkholderiales</taxon>
        <taxon>Alcaligenaceae</taxon>
        <taxon>Alcaligenes</taxon>
    </lineage>
</organism>
<name>A0ABT8ENG9_9BURK</name>
<reference evidence="1" key="1">
    <citation type="submission" date="2021-11" db="EMBL/GenBank/DDBJ databases">
        <title>Draft genome sequence of Alcaligenes endophyticus type strain CCUG 75668T.</title>
        <authorList>
            <person name="Salva-Serra F."/>
            <person name="Duran R.E."/>
            <person name="Seeger M."/>
            <person name="Moore E.R.B."/>
            <person name="Jaen-Luchoro D."/>
        </authorList>
    </citation>
    <scope>NUCLEOTIDE SEQUENCE</scope>
    <source>
        <strain evidence="1">CCUG 75668</strain>
    </source>
</reference>
<comment type="caution">
    <text evidence="1">The sequence shown here is derived from an EMBL/GenBank/DDBJ whole genome shotgun (WGS) entry which is preliminary data.</text>
</comment>
<proteinExistence type="predicted"/>
<protein>
    <submittedName>
        <fullName evidence="1">YkgJ family cysteine cluster protein</fullName>
    </submittedName>
</protein>
<accession>A0ABT8ENG9</accession>
<evidence type="ECO:0000313" key="1">
    <source>
        <dbReference type="EMBL" id="MDN4122823.1"/>
    </source>
</evidence>
<gene>
    <name evidence="1" type="ORF">LMS43_16155</name>
</gene>
<sequence>MPKMPHGKPAGVRCAHLLNDLRCELFGLATRPRVCSSLQASMEMCGSNRDYALQYLHDLERLSNPSTQSP</sequence>
<dbReference type="RefSeq" id="WP_266123658.1">
    <property type="nucleotide sequence ID" value="NZ_JAJHNU010000005.1"/>
</dbReference>
<dbReference type="Proteomes" id="UP001168613">
    <property type="component" value="Unassembled WGS sequence"/>
</dbReference>
<dbReference type="EMBL" id="JAJHNU010000005">
    <property type="protein sequence ID" value="MDN4122823.1"/>
    <property type="molecule type" value="Genomic_DNA"/>
</dbReference>
<keyword evidence="2" id="KW-1185">Reference proteome</keyword>
<evidence type="ECO:0000313" key="2">
    <source>
        <dbReference type="Proteomes" id="UP001168613"/>
    </source>
</evidence>